<evidence type="ECO:0008006" key="4">
    <source>
        <dbReference type="Google" id="ProtNLM"/>
    </source>
</evidence>
<dbReference type="PATRIC" id="fig|106592.7.peg.7133"/>
<feature type="chain" id="PRO_5005581492" description="Alpha/beta hydrolase" evidence="1">
    <location>
        <begin position="45"/>
        <end position="354"/>
    </location>
</feature>
<evidence type="ECO:0000256" key="1">
    <source>
        <dbReference type="SAM" id="SignalP"/>
    </source>
</evidence>
<organism evidence="2 3">
    <name type="scientific">Ensifer adhaerens</name>
    <name type="common">Sinorhizobium morelense</name>
    <dbReference type="NCBI Taxonomy" id="106592"/>
    <lineage>
        <taxon>Bacteria</taxon>
        <taxon>Pseudomonadati</taxon>
        <taxon>Pseudomonadota</taxon>
        <taxon>Alphaproteobacteria</taxon>
        <taxon>Hyphomicrobiales</taxon>
        <taxon>Rhizobiaceae</taxon>
        <taxon>Sinorhizobium/Ensifer group</taxon>
        <taxon>Ensifer</taxon>
    </lineage>
</organism>
<dbReference type="InterPro" id="IPR029058">
    <property type="entry name" value="AB_hydrolase_fold"/>
</dbReference>
<keyword evidence="1" id="KW-0732">Signal</keyword>
<dbReference type="SUPFAM" id="SSF53474">
    <property type="entry name" value="alpha/beta-Hydrolases"/>
    <property type="match status" value="1"/>
</dbReference>
<evidence type="ECO:0000313" key="3">
    <source>
        <dbReference type="Proteomes" id="UP000037425"/>
    </source>
</evidence>
<dbReference type="AlphaFoldDB" id="A0A0L8BVK2"/>
<dbReference type="PROSITE" id="PS51318">
    <property type="entry name" value="TAT"/>
    <property type="match status" value="1"/>
</dbReference>
<protein>
    <recommendedName>
        <fullName evidence="4">Alpha/beta hydrolase</fullName>
    </recommendedName>
</protein>
<dbReference type="EMBL" id="LGAP01000007">
    <property type="protein sequence ID" value="KOF18529.1"/>
    <property type="molecule type" value="Genomic_DNA"/>
</dbReference>
<dbReference type="InterPro" id="IPR006311">
    <property type="entry name" value="TAT_signal"/>
</dbReference>
<sequence>MGNPSDTTLQQDSAASSSRRQLLKAGAALATLPIMAAASASAQAADVKATTAVTDTNSEEFINGMADLMAHSTRTPILRWPHEYGMDYEEIFFPAMDGVTIEGWFIPADSDRLIICNHPMPCNRYGYPGHLEPWTNFGGFEVNFLPEYKVLHDAGYNIIAYDMRNHGRSGTGSGGVNGHGVLEYRDVVGSMRYAKSRPDTKDMKTVLYSRCLGANATIVGMQKHPAEFEHIKAMIALQPVSPSVFVQTAVENQKIENGLERFDVAFHKRTGFHLADVWPMEYAKAVTVPTLVAQVRDDFLTKPSNVQEIYDTISSKDKKLFWIEGTDQRFQGYNYFGQNPQLVLDWFGTHINAV</sequence>
<name>A0A0L8BVK2_ENSAD</name>
<dbReference type="RefSeq" id="WP_053249493.1">
    <property type="nucleotide sequence ID" value="NZ_LGAP01000007.1"/>
</dbReference>
<dbReference type="Proteomes" id="UP000037425">
    <property type="component" value="Unassembled WGS sequence"/>
</dbReference>
<feature type="signal peptide" evidence="1">
    <location>
        <begin position="1"/>
        <end position="44"/>
    </location>
</feature>
<proteinExistence type="predicted"/>
<accession>A0A0L8BVK2</accession>
<evidence type="ECO:0000313" key="2">
    <source>
        <dbReference type="EMBL" id="KOF18529.1"/>
    </source>
</evidence>
<reference evidence="3" key="1">
    <citation type="submission" date="2015-07" db="EMBL/GenBank/DDBJ databases">
        <title>Whole genome sequence of an Ensifer adhaerens strain isolated from a cave pool in the Wind Cave National Park.</title>
        <authorList>
            <person name="Eng W.W.H."/>
            <person name="Gan H.M."/>
            <person name="Barton H.A."/>
            <person name="Savka M.A."/>
        </authorList>
    </citation>
    <scope>NUCLEOTIDE SEQUENCE [LARGE SCALE GENOMIC DNA]</scope>
    <source>
        <strain evidence="3">SD006</strain>
    </source>
</reference>
<comment type="caution">
    <text evidence="2">The sequence shown here is derived from an EMBL/GenBank/DDBJ whole genome shotgun (WGS) entry which is preliminary data.</text>
</comment>
<dbReference type="Gene3D" id="3.40.50.1820">
    <property type="entry name" value="alpha/beta hydrolase"/>
    <property type="match status" value="1"/>
</dbReference>
<dbReference type="OrthoDB" id="9798884at2"/>
<gene>
    <name evidence="2" type="ORF">AC244_14380</name>
</gene>